<accession>A0A0L0FN49</accession>
<proteinExistence type="predicted"/>
<evidence type="ECO:0000313" key="3">
    <source>
        <dbReference type="Proteomes" id="UP000054560"/>
    </source>
</evidence>
<sequence>PDSRWVSVSSTHGTTHLFGIHPLGGSVSVRTHTSVAVTNNLKVYSSAGADALSSKQVEVLSPLSRIRQQQFTEQIGNYDTLPVTCVFMPSHIQPTPPAISTNLFITNHLGAMTQYSLTPHGPPPPEANKNSIGR</sequence>
<dbReference type="STRING" id="667725.A0A0L0FN49"/>
<dbReference type="Proteomes" id="UP000054560">
    <property type="component" value="Unassembled WGS sequence"/>
</dbReference>
<feature type="domain" description="BCAS3 WD40" evidence="1">
    <location>
        <begin position="2"/>
        <end position="62"/>
    </location>
</feature>
<dbReference type="GO" id="GO:0006914">
    <property type="term" value="P:autophagy"/>
    <property type="evidence" value="ECO:0007669"/>
    <property type="project" value="InterPro"/>
</dbReference>
<keyword evidence="3" id="KW-1185">Reference proteome</keyword>
<dbReference type="RefSeq" id="XP_014152061.1">
    <property type="nucleotide sequence ID" value="XM_014296586.1"/>
</dbReference>
<evidence type="ECO:0000313" key="2">
    <source>
        <dbReference type="EMBL" id="KNC78159.1"/>
    </source>
</evidence>
<evidence type="ECO:0000259" key="1">
    <source>
        <dbReference type="Pfam" id="PF21034"/>
    </source>
</evidence>
<dbReference type="Pfam" id="PF21034">
    <property type="entry name" value="BCAS3_WD40"/>
    <property type="match status" value="1"/>
</dbReference>
<dbReference type="OrthoDB" id="25778at2759"/>
<organism evidence="2 3">
    <name type="scientific">Sphaeroforma arctica JP610</name>
    <dbReference type="NCBI Taxonomy" id="667725"/>
    <lineage>
        <taxon>Eukaryota</taxon>
        <taxon>Ichthyosporea</taxon>
        <taxon>Ichthyophonida</taxon>
        <taxon>Sphaeroforma</taxon>
    </lineage>
</organism>
<dbReference type="PANTHER" id="PTHR13268">
    <property type="entry name" value="BREAST CARCINOMA AMPLIFIED SEQUENCE 3"/>
    <property type="match status" value="1"/>
</dbReference>
<gene>
    <name evidence="2" type="ORF">SARC_09403</name>
</gene>
<dbReference type="PANTHER" id="PTHR13268:SF0">
    <property type="entry name" value="BCAS3 MICROTUBULE ASSOCIATED CELL MIGRATION FACTOR"/>
    <property type="match status" value="1"/>
</dbReference>
<dbReference type="AlphaFoldDB" id="A0A0L0FN49"/>
<dbReference type="GO" id="GO:0005737">
    <property type="term" value="C:cytoplasm"/>
    <property type="evidence" value="ECO:0007669"/>
    <property type="project" value="TreeGrafter"/>
</dbReference>
<protein>
    <recommendedName>
        <fullName evidence="1">BCAS3 WD40 domain-containing protein</fullName>
    </recommendedName>
</protein>
<dbReference type="GeneID" id="25909907"/>
<dbReference type="EMBL" id="KQ242547">
    <property type="protein sequence ID" value="KNC78159.1"/>
    <property type="molecule type" value="Genomic_DNA"/>
</dbReference>
<dbReference type="GO" id="GO:0042594">
    <property type="term" value="P:response to starvation"/>
    <property type="evidence" value="ECO:0007669"/>
    <property type="project" value="TreeGrafter"/>
</dbReference>
<feature type="non-terminal residue" evidence="2">
    <location>
        <position position="1"/>
    </location>
</feature>
<dbReference type="InterPro" id="IPR045142">
    <property type="entry name" value="BCAS3-like"/>
</dbReference>
<name>A0A0L0FN49_9EUKA</name>
<reference evidence="2 3" key="1">
    <citation type="submission" date="2011-02" db="EMBL/GenBank/DDBJ databases">
        <title>The Genome Sequence of Sphaeroforma arctica JP610.</title>
        <authorList>
            <consortium name="The Broad Institute Genome Sequencing Platform"/>
            <person name="Russ C."/>
            <person name="Cuomo C."/>
            <person name="Young S.K."/>
            <person name="Zeng Q."/>
            <person name="Gargeya S."/>
            <person name="Alvarado L."/>
            <person name="Berlin A."/>
            <person name="Chapman S.B."/>
            <person name="Chen Z."/>
            <person name="Freedman E."/>
            <person name="Gellesch M."/>
            <person name="Goldberg J."/>
            <person name="Griggs A."/>
            <person name="Gujja S."/>
            <person name="Heilman E."/>
            <person name="Heiman D."/>
            <person name="Howarth C."/>
            <person name="Mehta T."/>
            <person name="Neiman D."/>
            <person name="Pearson M."/>
            <person name="Roberts A."/>
            <person name="Saif S."/>
            <person name="Shea T."/>
            <person name="Shenoy N."/>
            <person name="Sisk P."/>
            <person name="Stolte C."/>
            <person name="Sykes S."/>
            <person name="White J."/>
            <person name="Yandava C."/>
            <person name="Burger G."/>
            <person name="Gray M.W."/>
            <person name="Holland P.W.H."/>
            <person name="King N."/>
            <person name="Lang F.B.F."/>
            <person name="Roger A.J."/>
            <person name="Ruiz-Trillo I."/>
            <person name="Haas B."/>
            <person name="Nusbaum C."/>
            <person name="Birren B."/>
        </authorList>
    </citation>
    <scope>NUCLEOTIDE SEQUENCE [LARGE SCALE GENOMIC DNA]</scope>
    <source>
        <strain evidence="2 3">JP610</strain>
    </source>
</reference>
<dbReference type="InterPro" id="IPR048382">
    <property type="entry name" value="BCAS3_WD40"/>
</dbReference>